<gene>
    <name evidence="4" type="ORF">Tsubulata_025274</name>
</gene>
<dbReference type="InterPro" id="IPR053932">
    <property type="entry name" value="GeBP-like_DBD"/>
</dbReference>
<dbReference type="PANTHER" id="PTHR31662">
    <property type="entry name" value="BNAANNG10740D PROTEIN-RELATED"/>
    <property type="match status" value="1"/>
</dbReference>
<reference evidence="4" key="2">
    <citation type="journal article" date="2023" name="Plants (Basel)">
        <title>Annotation of the Turnera subulata (Passifloraceae) Draft Genome Reveals the S-Locus Evolved after the Divergence of Turneroideae from Passifloroideae in a Stepwise Manner.</title>
        <authorList>
            <person name="Henning P.M."/>
            <person name="Roalson E.H."/>
            <person name="Mir W."/>
            <person name="McCubbin A.G."/>
            <person name="Shore J.S."/>
        </authorList>
    </citation>
    <scope>NUCLEOTIDE SEQUENCE</scope>
    <source>
        <strain evidence="4">F60SS</strain>
    </source>
</reference>
<organism evidence="4 5">
    <name type="scientific">Turnera subulata</name>
    <dbReference type="NCBI Taxonomy" id="218843"/>
    <lineage>
        <taxon>Eukaryota</taxon>
        <taxon>Viridiplantae</taxon>
        <taxon>Streptophyta</taxon>
        <taxon>Embryophyta</taxon>
        <taxon>Tracheophyta</taxon>
        <taxon>Spermatophyta</taxon>
        <taxon>Magnoliopsida</taxon>
        <taxon>eudicotyledons</taxon>
        <taxon>Gunneridae</taxon>
        <taxon>Pentapetalae</taxon>
        <taxon>rosids</taxon>
        <taxon>fabids</taxon>
        <taxon>Malpighiales</taxon>
        <taxon>Passifloraceae</taxon>
        <taxon>Turnera</taxon>
    </lineage>
</organism>
<evidence type="ECO:0000313" key="4">
    <source>
        <dbReference type="EMBL" id="KAJ4846260.1"/>
    </source>
</evidence>
<dbReference type="InterPro" id="IPR007592">
    <property type="entry name" value="GEBP"/>
</dbReference>
<dbReference type="AlphaFoldDB" id="A0A9Q0GC11"/>
<evidence type="ECO:0000313" key="5">
    <source>
        <dbReference type="Proteomes" id="UP001141552"/>
    </source>
</evidence>
<reference evidence="4" key="1">
    <citation type="submission" date="2022-02" db="EMBL/GenBank/DDBJ databases">
        <authorList>
            <person name="Henning P.M."/>
            <person name="McCubbin A.G."/>
            <person name="Shore J.S."/>
        </authorList>
    </citation>
    <scope>NUCLEOTIDE SEQUENCE</scope>
    <source>
        <strain evidence="4">F60SS</strain>
        <tissue evidence="4">Leaves</tissue>
    </source>
</reference>
<feature type="domain" description="Glabrous enhancer-binding protein-like DBD" evidence="3">
    <location>
        <begin position="186"/>
        <end position="276"/>
    </location>
</feature>
<accession>A0A9Q0GC11</accession>
<feature type="compositionally biased region" description="Low complexity" evidence="2">
    <location>
        <begin position="7"/>
        <end position="23"/>
    </location>
</feature>
<protein>
    <recommendedName>
        <fullName evidence="3">Glabrous enhancer-binding protein-like DBD domain-containing protein</fullName>
    </recommendedName>
</protein>
<dbReference type="Pfam" id="PF04504">
    <property type="entry name" value="GeBP-like_DBD"/>
    <property type="match status" value="1"/>
</dbReference>
<comment type="similarity">
    <text evidence="1">Belongs to the GeBP family.</text>
</comment>
<name>A0A9Q0GC11_9ROSI</name>
<proteinExistence type="inferred from homology"/>
<dbReference type="OrthoDB" id="851571at2759"/>
<evidence type="ECO:0000259" key="3">
    <source>
        <dbReference type="Pfam" id="PF04504"/>
    </source>
</evidence>
<comment type="caution">
    <text evidence="4">The sequence shown here is derived from an EMBL/GenBank/DDBJ whole genome shotgun (WGS) entry which is preliminary data.</text>
</comment>
<sequence>MAPENKPPVVVDEVDEPVPASSSSKDEEQKKEAAKEPEESSPEESSAEKSSSSPEEEEASKSISAPPTQTSAEKSSSGGEEVEEEEEANNSTPAPKTTTQTQEQPLRKPETESESDDDQSQSVSDDADSDSEHPELVASNPNQQAKPATKRGAQGDVEAVVSNAAKRRRKHVKSEPGEDETKTHPFQRVWSDADEIKLLKGFISFKDENGDSGSKLPKDRNLFFEFVKKNLHFSVSINQLKEKLWRIRKKYLKGKGGRSRNSHDLQIHELCHQIWGDLVEDPAHHSNGSSKKKAKARVELPSMMDLDNVIALDLGLSPKQVFGNVNLNVLRLAEIEDFVVKRGLEFSGIEEKAQMEERWKNLQMKSLQLLVEKTQLLKKQAKIALAAYEAGKY</sequence>
<feature type="compositionally biased region" description="Basic and acidic residues" evidence="2">
    <location>
        <begin position="24"/>
        <end position="38"/>
    </location>
</feature>
<evidence type="ECO:0000256" key="1">
    <source>
        <dbReference type="ARBA" id="ARBA00010820"/>
    </source>
</evidence>
<feature type="compositionally biased region" description="Acidic residues" evidence="2">
    <location>
        <begin position="112"/>
        <end position="129"/>
    </location>
</feature>
<feature type="compositionally biased region" description="Low complexity" evidence="2">
    <location>
        <begin position="61"/>
        <end position="79"/>
    </location>
</feature>
<dbReference type="GO" id="GO:0006355">
    <property type="term" value="P:regulation of DNA-templated transcription"/>
    <property type="evidence" value="ECO:0007669"/>
    <property type="project" value="InterPro"/>
</dbReference>
<feature type="compositionally biased region" description="Polar residues" evidence="2">
    <location>
        <begin position="92"/>
        <end position="104"/>
    </location>
</feature>
<dbReference type="PANTHER" id="PTHR31662:SF33">
    <property type="entry name" value="DNA-BINDING STOREKEEPER PROTEIN TRANSCRIPTIONAL REGULATOR-LIKE PROTEIN"/>
    <property type="match status" value="1"/>
</dbReference>
<feature type="region of interest" description="Disordered" evidence="2">
    <location>
        <begin position="1"/>
        <end position="187"/>
    </location>
</feature>
<feature type="compositionally biased region" description="Basic and acidic residues" evidence="2">
    <location>
        <begin position="173"/>
        <end position="183"/>
    </location>
</feature>
<dbReference type="GO" id="GO:0005634">
    <property type="term" value="C:nucleus"/>
    <property type="evidence" value="ECO:0007669"/>
    <property type="project" value="TreeGrafter"/>
</dbReference>
<dbReference type="EMBL" id="JAKUCV010001462">
    <property type="protein sequence ID" value="KAJ4846260.1"/>
    <property type="molecule type" value="Genomic_DNA"/>
</dbReference>
<dbReference type="Proteomes" id="UP001141552">
    <property type="component" value="Unassembled WGS sequence"/>
</dbReference>
<evidence type="ECO:0000256" key="2">
    <source>
        <dbReference type="SAM" id="MobiDB-lite"/>
    </source>
</evidence>
<keyword evidence="5" id="KW-1185">Reference proteome</keyword>